<keyword evidence="3" id="KW-1185">Reference proteome</keyword>
<evidence type="ECO:0000313" key="3">
    <source>
        <dbReference type="Proteomes" id="UP001157418"/>
    </source>
</evidence>
<feature type="compositionally biased region" description="Polar residues" evidence="1">
    <location>
        <begin position="20"/>
        <end position="37"/>
    </location>
</feature>
<dbReference type="AlphaFoldDB" id="A0AAU9NGC9"/>
<dbReference type="Proteomes" id="UP001157418">
    <property type="component" value="Unassembled WGS sequence"/>
</dbReference>
<reference evidence="2 3" key="1">
    <citation type="submission" date="2022-01" db="EMBL/GenBank/DDBJ databases">
        <authorList>
            <person name="Xiong W."/>
            <person name="Schranz E."/>
        </authorList>
    </citation>
    <scope>NUCLEOTIDE SEQUENCE [LARGE SCALE GENOMIC DNA]</scope>
</reference>
<sequence length="136" mass="15297">MEALIEKLQSTGRKPPQAVPVTTESQFGSDKNDSNASLMPRKRRRRDPRAGVIITEPVQQPTSNVEPAQVNQDDQSPIFYEDFLANEETFASGSSFAPTTSIARFCICQASQFTFFSRLYSSVKRKGDIYWLGARR</sequence>
<protein>
    <submittedName>
        <fullName evidence="2">Uncharacterized protein</fullName>
    </submittedName>
</protein>
<dbReference type="EMBL" id="CAKMRJ010004445">
    <property type="protein sequence ID" value="CAH1436878.1"/>
    <property type="molecule type" value="Genomic_DNA"/>
</dbReference>
<proteinExistence type="predicted"/>
<evidence type="ECO:0000313" key="2">
    <source>
        <dbReference type="EMBL" id="CAH1436878.1"/>
    </source>
</evidence>
<evidence type="ECO:0000256" key="1">
    <source>
        <dbReference type="SAM" id="MobiDB-lite"/>
    </source>
</evidence>
<name>A0AAU9NGC9_9ASTR</name>
<feature type="region of interest" description="Disordered" evidence="1">
    <location>
        <begin position="1"/>
        <end position="52"/>
    </location>
</feature>
<accession>A0AAU9NGC9</accession>
<organism evidence="2 3">
    <name type="scientific">Lactuca virosa</name>
    <dbReference type="NCBI Taxonomy" id="75947"/>
    <lineage>
        <taxon>Eukaryota</taxon>
        <taxon>Viridiplantae</taxon>
        <taxon>Streptophyta</taxon>
        <taxon>Embryophyta</taxon>
        <taxon>Tracheophyta</taxon>
        <taxon>Spermatophyta</taxon>
        <taxon>Magnoliopsida</taxon>
        <taxon>eudicotyledons</taxon>
        <taxon>Gunneridae</taxon>
        <taxon>Pentapetalae</taxon>
        <taxon>asterids</taxon>
        <taxon>campanulids</taxon>
        <taxon>Asterales</taxon>
        <taxon>Asteraceae</taxon>
        <taxon>Cichorioideae</taxon>
        <taxon>Cichorieae</taxon>
        <taxon>Lactucinae</taxon>
        <taxon>Lactuca</taxon>
    </lineage>
</organism>
<gene>
    <name evidence="2" type="ORF">LVIROSA_LOCUS23227</name>
</gene>
<comment type="caution">
    <text evidence="2">The sequence shown here is derived from an EMBL/GenBank/DDBJ whole genome shotgun (WGS) entry which is preliminary data.</text>
</comment>